<feature type="region of interest" description="Disordered" evidence="2">
    <location>
        <begin position="146"/>
        <end position="176"/>
    </location>
</feature>
<dbReference type="SUPFAM" id="SSF57701">
    <property type="entry name" value="Zn2/Cys6 DNA-binding domain"/>
    <property type="match status" value="1"/>
</dbReference>
<evidence type="ECO:0000256" key="1">
    <source>
        <dbReference type="ARBA" id="ARBA00023242"/>
    </source>
</evidence>
<keyword evidence="1" id="KW-0539">Nucleus</keyword>
<name>A0AAD9M8P5_9PEZI</name>
<evidence type="ECO:0000313" key="4">
    <source>
        <dbReference type="EMBL" id="KAK2066540.1"/>
    </source>
</evidence>
<evidence type="ECO:0000313" key="5">
    <source>
        <dbReference type="Proteomes" id="UP001217918"/>
    </source>
</evidence>
<dbReference type="AlphaFoldDB" id="A0AAD9M8P5"/>
<evidence type="ECO:0000256" key="2">
    <source>
        <dbReference type="SAM" id="MobiDB-lite"/>
    </source>
</evidence>
<dbReference type="GO" id="GO:0000981">
    <property type="term" value="F:DNA-binding transcription factor activity, RNA polymerase II-specific"/>
    <property type="evidence" value="ECO:0007669"/>
    <property type="project" value="InterPro"/>
</dbReference>
<dbReference type="Proteomes" id="UP001217918">
    <property type="component" value="Unassembled WGS sequence"/>
</dbReference>
<feature type="compositionally biased region" description="Low complexity" evidence="2">
    <location>
        <begin position="292"/>
        <end position="310"/>
    </location>
</feature>
<accession>A0AAD9M8P5</accession>
<dbReference type="EMBL" id="JAQQPM010000001">
    <property type="protein sequence ID" value="KAK2066540.1"/>
    <property type="molecule type" value="Genomic_DNA"/>
</dbReference>
<dbReference type="InterPro" id="IPR036864">
    <property type="entry name" value="Zn2-C6_fun-type_DNA-bd_sf"/>
</dbReference>
<comment type="caution">
    <text evidence="4">The sequence shown here is derived from an EMBL/GenBank/DDBJ whole genome shotgun (WGS) entry which is preliminary data.</text>
</comment>
<gene>
    <name evidence="4" type="ORF">P8C59_000346</name>
</gene>
<feature type="compositionally biased region" description="Polar residues" evidence="2">
    <location>
        <begin position="254"/>
        <end position="264"/>
    </location>
</feature>
<dbReference type="GO" id="GO:0008270">
    <property type="term" value="F:zinc ion binding"/>
    <property type="evidence" value="ECO:0007669"/>
    <property type="project" value="InterPro"/>
</dbReference>
<feature type="compositionally biased region" description="Low complexity" evidence="2">
    <location>
        <begin position="238"/>
        <end position="253"/>
    </location>
</feature>
<feature type="compositionally biased region" description="Polar residues" evidence="2">
    <location>
        <begin position="167"/>
        <end position="176"/>
    </location>
</feature>
<feature type="compositionally biased region" description="Low complexity" evidence="2">
    <location>
        <begin position="154"/>
        <end position="166"/>
    </location>
</feature>
<dbReference type="InterPro" id="IPR052973">
    <property type="entry name" value="Fungal_sec-metab_reg_TF"/>
</dbReference>
<feature type="region of interest" description="Disordered" evidence="2">
    <location>
        <begin position="78"/>
        <end position="114"/>
    </location>
</feature>
<proteinExistence type="predicted"/>
<feature type="compositionally biased region" description="Low complexity" evidence="2">
    <location>
        <begin position="95"/>
        <end position="112"/>
    </location>
</feature>
<dbReference type="InterPro" id="IPR001138">
    <property type="entry name" value="Zn2Cys6_DnaBD"/>
</dbReference>
<dbReference type="CDD" id="cd00067">
    <property type="entry name" value="GAL4"/>
    <property type="match status" value="1"/>
</dbReference>
<sequence length="800" mass="89411">MASVASSGTSPLSGYEFPQAESTGDPDENHWTLVPLPSTASASRTNSAAIFPSPASGSMNSWAYVDANGQIQASPGALSPLNLDFDPQASFPPQSFADPAAAQYAPTSAPASDTQYMPSLLPTEDLMTPGNLFFEQDFSDLTNPFNNPFPPLPFEQQQQFPTQTLQSRPLQSQPLHTQALQSQILGSIQAPKLDIPQPYQSTADAPPWNPTELKTNDNSPIFVMEDPSFSSPSPPTRQSPSASPPATSSPQSPLQIKQENSALPSSEAKHAALSTIRKVKDARIQKRKLLGSESPGSAVSAASSSSSSSSNKFLIVTPDSVNAHAGKPNPWECFEALKPSQRGRKGPLASDTKENALQVRRVGACFCCHARKVKCDKERPCRNCKRLAQAVPQVVCWQFQDFLPVLFPDFFRSHFRKEDMTRFVTEHIDSFTVEGVEKPCMVELFSGARFNTTLTIRAKFFTPKTSEAVQHWHMTVGHNHMDLQARTAAPIGLDLDGSAQKDELKKKARAYIDGIVQEPAYADQVTDSLRHTELPRKILRIVQAYSYRCDAPIVKRALNIYAMHYVMTRHLCLTRQTITNLGPTSLVPQNTPWVTPRVLNRQLKSVVDEMLMREMTLLFESFSKSLKPKSRKEWAPCLAAFLVLCLFMEAVETTADSFVIAENEVTMRQRRPPAYQRAFALNINRELENLPFKQFAYQFHQIYQTHSKDVSARSFNPLVDDSCFEQAELDHYATEMVWKLREFVLDDNSWHELDFLTLDPILPNHEAHPYPRDVALNYTGRLVAKFLLSFTDEKYIFGSQ</sequence>
<reference evidence="4" key="1">
    <citation type="journal article" date="2023" name="Mol. Plant Microbe Interact.">
        <title>Elucidating the Obligate Nature and Biological Capacity of an Invasive Fungal Corn Pathogen.</title>
        <authorList>
            <person name="MacCready J.S."/>
            <person name="Roggenkamp E.M."/>
            <person name="Gdanetz K."/>
            <person name="Chilvers M.I."/>
        </authorList>
    </citation>
    <scope>NUCLEOTIDE SEQUENCE</scope>
    <source>
        <strain evidence="4">PM02</strain>
    </source>
</reference>
<feature type="region of interest" description="Disordered" evidence="2">
    <location>
        <begin position="195"/>
        <end position="311"/>
    </location>
</feature>
<protein>
    <recommendedName>
        <fullName evidence="3">Zn(2)-C6 fungal-type domain-containing protein</fullName>
    </recommendedName>
</protein>
<keyword evidence="5" id="KW-1185">Reference proteome</keyword>
<dbReference type="PROSITE" id="PS50048">
    <property type="entry name" value="ZN2_CY6_FUNGAL_2"/>
    <property type="match status" value="1"/>
</dbReference>
<dbReference type="PANTHER" id="PTHR35392">
    <property type="entry name" value="ZN(II)2CYS6 TRANSCRIPTION FACTOR (EUROFUNG)-RELATED-RELATED"/>
    <property type="match status" value="1"/>
</dbReference>
<feature type="region of interest" description="Disordered" evidence="2">
    <location>
        <begin position="1"/>
        <end position="40"/>
    </location>
</feature>
<organism evidence="4 5">
    <name type="scientific">Phyllachora maydis</name>
    <dbReference type="NCBI Taxonomy" id="1825666"/>
    <lineage>
        <taxon>Eukaryota</taxon>
        <taxon>Fungi</taxon>
        <taxon>Dikarya</taxon>
        <taxon>Ascomycota</taxon>
        <taxon>Pezizomycotina</taxon>
        <taxon>Sordariomycetes</taxon>
        <taxon>Sordariomycetidae</taxon>
        <taxon>Phyllachorales</taxon>
        <taxon>Phyllachoraceae</taxon>
        <taxon>Phyllachora</taxon>
    </lineage>
</organism>
<feature type="compositionally biased region" description="Polar residues" evidence="2">
    <location>
        <begin position="1"/>
        <end position="12"/>
    </location>
</feature>
<dbReference type="PANTHER" id="PTHR35392:SF5">
    <property type="entry name" value="ZN(2)-C6 FUNGAL-TYPE DOMAIN-CONTAINING PROTEIN"/>
    <property type="match status" value="1"/>
</dbReference>
<feature type="domain" description="Zn(2)-C6 fungal-type" evidence="3">
    <location>
        <begin position="364"/>
        <end position="396"/>
    </location>
</feature>
<evidence type="ECO:0000259" key="3">
    <source>
        <dbReference type="PROSITE" id="PS50048"/>
    </source>
</evidence>